<dbReference type="RefSeq" id="WP_116001548.1">
    <property type="nucleotide sequence ID" value="NZ_QUMT01000002.1"/>
</dbReference>
<dbReference type="KEGG" id="rdp:RD2015_2656"/>
<evidence type="ECO:0000313" key="2">
    <source>
        <dbReference type="Proteomes" id="UP000060699"/>
    </source>
</evidence>
<reference evidence="1 2" key="1">
    <citation type="submission" date="2015-12" db="EMBL/GenBank/DDBJ databases">
        <title>Complete genome of Roseateles depolymerans KCTC 42856.</title>
        <authorList>
            <person name="Kim K.M."/>
        </authorList>
    </citation>
    <scope>NUCLEOTIDE SEQUENCE [LARGE SCALE GENOMIC DNA]</scope>
    <source>
        <strain evidence="1 2">KCTC 42856</strain>
    </source>
</reference>
<dbReference type="Proteomes" id="UP000060699">
    <property type="component" value="Chromosome"/>
</dbReference>
<name>A0A0U2U4Y4_9BURK</name>
<sequence precursor="true">MTMPMPMLLLMLLLTLLALPSHAAPLKKDAGFIQTRAQLLKEGWQPVTTQVGDEGGPIGTEASLIAAGIVEVESCAVDRPLCILNYRRHQRCLRLITSGEELPTMTVDSWTHRCPAPRRANGQ</sequence>
<accession>A0A0U2U4Y4</accession>
<organism evidence="1 2">
    <name type="scientific">Roseateles depolymerans</name>
    <dbReference type="NCBI Taxonomy" id="76731"/>
    <lineage>
        <taxon>Bacteria</taxon>
        <taxon>Pseudomonadati</taxon>
        <taxon>Pseudomonadota</taxon>
        <taxon>Betaproteobacteria</taxon>
        <taxon>Burkholderiales</taxon>
        <taxon>Sphaerotilaceae</taxon>
        <taxon>Roseateles</taxon>
    </lineage>
</organism>
<keyword evidence="2" id="KW-1185">Reference proteome</keyword>
<proteinExistence type="predicted"/>
<dbReference type="AlphaFoldDB" id="A0A0U2U4Y4"/>
<gene>
    <name evidence="1" type="ORF">RD2015_2656</name>
</gene>
<evidence type="ECO:0000313" key="1">
    <source>
        <dbReference type="EMBL" id="ALV07121.1"/>
    </source>
</evidence>
<protein>
    <submittedName>
        <fullName evidence="1">Uncharacterized protein</fullName>
    </submittedName>
</protein>
<dbReference type="EMBL" id="CP013729">
    <property type="protein sequence ID" value="ALV07121.1"/>
    <property type="molecule type" value="Genomic_DNA"/>
</dbReference>
<dbReference type="STRING" id="76731.RD2015_2656"/>